<keyword evidence="11" id="KW-1185">Reference proteome</keyword>
<evidence type="ECO:0000256" key="6">
    <source>
        <dbReference type="ARBA" id="ARBA00022989"/>
    </source>
</evidence>
<keyword evidence="7" id="KW-0333">Golgi apparatus</keyword>
<dbReference type="PANTHER" id="PTHR35259">
    <property type="entry name" value="BOMBESIN RECEPTOR-ACTIVATED PROTEIN C6ORF89"/>
    <property type="match status" value="1"/>
</dbReference>
<keyword evidence="3" id="KW-0963">Cytoplasm</keyword>
<evidence type="ECO:0000256" key="4">
    <source>
        <dbReference type="ARBA" id="ARBA00022692"/>
    </source>
</evidence>
<organism evidence="10 11">
    <name type="scientific">Orchesella dallaii</name>
    <dbReference type="NCBI Taxonomy" id="48710"/>
    <lineage>
        <taxon>Eukaryota</taxon>
        <taxon>Metazoa</taxon>
        <taxon>Ecdysozoa</taxon>
        <taxon>Arthropoda</taxon>
        <taxon>Hexapoda</taxon>
        <taxon>Collembola</taxon>
        <taxon>Entomobryomorpha</taxon>
        <taxon>Entomobryoidea</taxon>
        <taxon>Orchesellidae</taxon>
        <taxon>Orchesellinae</taxon>
        <taxon>Orchesella</taxon>
    </lineage>
</organism>
<evidence type="ECO:0000256" key="7">
    <source>
        <dbReference type="ARBA" id="ARBA00023034"/>
    </source>
</evidence>
<comment type="subcellular location">
    <subcellularLocation>
        <location evidence="2">Cytoplasm</location>
    </subcellularLocation>
    <subcellularLocation>
        <location evidence="1">Golgi apparatus membrane</location>
        <topology evidence="1">Single-pass type II membrane protein</topology>
    </subcellularLocation>
</comment>
<protein>
    <submittedName>
        <fullName evidence="10">Uncharacterized protein</fullName>
    </submittedName>
</protein>
<proteinExistence type="predicted"/>
<dbReference type="Proteomes" id="UP001642540">
    <property type="component" value="Unassembled WGS sequence"/>
</dbReference>
<comment type="caution">
    <text evidence="10">The sequence shown here is derived from an EMBL/GenBank/DDBJ whole genome shotgun (WGS) entry which is preliminary data.</text>
</comment>
<dbReference type="PANTHER" id="PTHR35259:SF1">
    <property type="entry name" value="BOMBESIN RECEPTOR-ACTIVATED PROTEIN C6ORF89"/>
    <property type="match status" value="1"/>
</dbReference>
<keyword evidence="5" id="KW-0735">Signal-anchor</keyword>
<sequence>MGPVSKLETECISAATYHIKQKSGNNQKETVVNKGKCSNKTFPGCLMRALYIAVLVSHITCFLLFSIFILYATETTRLHEPTDRFIFEVIHDLFTPLVRASRIASLYLYLHKLPQSYDANMKNCFLLNPYFELESECQMCQDVGEVIDLSGLSSSTFYSKYHHNGIPFVIKDSQTPFNGTGFIEFLSENRLLEDWSYNKNFHKELEVIPRKISNSLRKFFPVPDFIPAKSEIHHQQNIFMDGPSSLGAHYLPLPGFGNAFVIQALGRRVYTLTPVWQCKSVCSSVAVILEPGHVLYYSLYFWRFVVSQPLSISEDSSAENLSIANLGSFYIDF</sequence>
<gene>
    <name evidence="10" type="ORF">ODALV1_LOCUS16473</name>
</gene>
<evidence type="ECO:0000256" key="2">
    <source>
        <dbReference type="ARBA" id="ARBA00004496"/>
    </source>
</evidence>
<dbReference type="EMBL" id="CAXLJM020000050">
    <property type="protein sequence ID" value="CAL8114456.1"/>
    <property type="molecule type" value="Genomic_DNA"/>
</dbReference>
<keyword evidence="4 9" id="KW-0812">Transmembrane</keyword>
<name>A0ABP1QXK9_9HEXA</name>
<dbReference type="SUPFAM" id="SSF51197">
    <property type="entry name" value="Clavaminate synthase-like"/>
    <property type="match status" value="1"/>
</dbReference>
<reference evidence="10 11" key="1">
    <citation type="submission" date="2024-08" db="EMBL/GenBank/DDBJ databases">
        <authorList>
            <person name="Cucini C."/>
            <person name="Frati F."/>
        </authorList>
    </citation>
    <scope>NUCLEOTIDE SEQUENCE [LARGE SCALE GENOMIC DNA]</scope>
</reference>
<evidence type="ECO:0000256" key="9">
    <source>
        <dbReference type="SAM" id="Phobius"/>
    </source>
</evidence>
<evidence type="ECO:0000256" key="3">
    <source>
        <dbReference type="ARBA" id="ARBA00022490"/>
    </source>
</evidence>
<evidence type="ECO:0000256" key="1">
    <source>
        <dbReference type="ARBA" id="ARBA00004323"/>
    </source>
</evidence>
<dbReference type="InterPro" id="IPR038757">
    <property type="entry name" value="BRAP"/>
</dbReference>
<keyword evidence="6 9" id="KW-1133">Transmembrane helix</keyword>
<evidence type="ECO:0000256" key="5">
    <source>
        <dbReference type="ARBA" id="ARBA00022968"/>
    </source>
</evidence>
<keyword evidence="8 9" id="KW-0472">Membrane</keyword>
<feature type="transmembrane region" description="Helical" evidence="9">
    <location>
        <begin position="49"/>
        <end position="72"/>
    </location>
</feature>
<evidence type="ECO:0000256" key="8">
    <source>
        <dbReference type="ARBA" id="ARBA00023136"/>
    </source>
</evidence>
<evidence type="ECO:0000313" key="10">
    <source>
        <dbReference type="EMBL" id="CAL8114456.1"/>
    </source>
</evidence>
<evidence type="ECO:0000313" key="11">
    <source>
        <dbReference type="Proteomes" id="UP001642540"/>
    </source>
</evidence>
<accession>A0ABP1QXK9</accession>